<accession>A0A5B7D5Y6</accession>
<dbReference type="Proteomes" id="UP000324222">
    <property type="component" value="Unassembled WGS sequence"/>
</dbReference>
<organism evidence="1 2">
    <name type="scientific">Portunus trituberculatus</name>
    <name type="common">Swimming crab</name>
    <name type="synonym">Neptunus trituberculatus</name>
    <dbReference type="NCBI Taxonomy" id="210409"/>
    <lineage>
        <taxon>Eukaryota</taxon>
        <taxon>Metazoa</taxon>
        <taxon>Ecdysozoa</taxon>
        <taxon>Arthropoda</taxon>
        <taxon>Crustacea</taxon>
        <taxon>Multicrustacea</taxon>
        <taxon>Malacostraca</taxon>
        <taxon>Eumalacostraca</taxon>
        <taxon>Eucarida</taxon>
        <taxon>Decapoda</taxon>
        <taxon>Pleocyemata</taxon>
        <taxon>Brachyura</taxon>
        <taxon>Eubrachyura</taxon>
        <taxon>Portunoidea</taxon>
        <taxon>Portunidae</taxon>
        <taxon>Portuninae</taxon>
        <taxon>Portunus</taxon>
    </lineage>
</organism>
<dbReference type="EMBL" id="VSRR010000525">
    <property type="protein sequence ID" value="MPC16670.1"/>
    <property type="molecule type" value="Genomic_DNA"/>
</dbReference>
<sequence>MAHHLVLIDKSRPPKLTHTFSNVLLSSPSPAGYQATPTACSPELTPWLRPPRLYLCACPMVTPPRVPLRPAATPPSSLPHLTHASRLDYFTSIDP</sequence>
<gene>
    <name evidence="1" type="ORF">E2C01_009500</name>
</gene>
<comment type="caution">
    <text evidence="1">The sequence shown here is derived from an EMBL/GenBank/DDBJ whole genome shotgun (WGS) entry which is preliminary data.</text>
</comment>
<reference evidence="1 2" key="1">
    <citation type="submission" date="2019-05" db="EMBL/GenBank/DDBJ databases">
        <title>Another draft genome of Portunus trituberculatus and its Hox gene families provides insights of decapod evolution.</title>
        <authorList>
            <person name="Jeong J.-H."/>
            <person name="Song I."/>
            <person name="Kim S."/>
            <person name="Choi T."/>
            <person name="Kim D."/>
            <person name="Ryu S."/>
            <person name="Kim W."/>
        </authorList>
    </citation>
    <scope>NUCLEOTIDE SEQUENCE [LARGE SCALE GENOMIC DNA]</scope>
    <source>
        <tissue evidence="1">Muscle</tissue>
    </source>
</reference>
<proteinExistence type="predicted"/>
<evidence type="ECO:0000313" key="2">
    <source>
        <dbReference type="Proteomes" id="UP000324222"/>
    </source>
</evidence>
<evidence type="ECO:0000313" key="1">
    <source>
        <dbReference type="EMBL" id="MPC16670.1"/>
    </source>
</evidence>
<keyword evidence="2" id="KW-1185">Reference proteome</keyword>
<name>A0A5B7D5Y6_PORTR</name>
<protein>
    <submittedName>
        <fullName evidence="1">Uncharacterized protein</fullName>
    </submittedName>
</protein>
<dbReference type="AlphaFoldDB" id="A0A5B7D5Y6"/>